<feature type="signal peptide" evidence="1">
    <location>
        <begin position="1"/>
        <end position="22"/>
    </location>
</feature>
<sequence length="262" mass="29251">MKNLVLFLFLTGLFLGPGTNSAAARARAAKPAYCELTVYHFKTSRQEALLDSFLQRQYLPALHQAGIADVGVFKPVGNDTTADKRVYVLVPFAALKQWEKVAQETSSRAATAPGGYANAAYNNPAYTRMETILIKTFDEMTGLVPPKLEGPQSERVYELRSYEGASEKIFRNKVRMFNAGGEIKLFARLGFNGVFYGEVAFGSKMPNLMYMTSFNNMAAREAHWKTFGSDPEWKQLSGRPEYQNNVSHIDIVFLRPTAYSGL</sequence>
<proteinExistence type="predicted"/>
<evidence type="ECO:0000313" key="3">
    <source>
        <dbReference type="EMBL" id="NRT19705.1"/>
    </source>
</evidence>
<protein>
    <recommendedName>
        <fullName evidence="2">NIPSNAP domain-containing protein</fullName>
    </recommendedName>
</protein>
<keyword evidence="1" id="KW-0732">Signal</keyword>
<feature type="chain" id="PRO_5046757695" description="NIPSNAP domain-containing protein" evidence="1">
    <location>
        <begin position="23"/>
        <end position="262"/>
    </location>
</feature>
<dbReference type="Pfam" id="PF07978">
    <property type="entry name" value="NIPSNAP"/>
    <property type="match status" value="1"/>
</dbReference>
<keyword evidence="4" id="KW-1185">Reference proteome</keyword>
<evidence type="ECO:0000256" key="1">
    <source>
        <dbReference type="SAM" id="SignalP"/>
    </source>
</evidence>
<accession>A0ABX2FRA6</accession>
<evidence type="ECO:0000313" key="4">
    <source>
        <dbReference type="Proteomes" id="UP000779507"/>
    </source>
</evidence>
<name>A0ABX2FRA6_9BACT</name>
<feature type="domain" description="NIPSNAP" evidence="2">
    <location>
        <begin position="157"/>
        <end position="260"/>
    </location>
</feature>
<comment type="caution">
    <text evidence="3">The sequence shown here is derived from an EMBL/GenBank/DDBJ whole genome shotgun (WGS) entry which is preliminary data.</text>
</comment>
<reference evidence="3 4" key="1">
    <citation type="submission" date="2020-05" db="EMBL/GenBank/DDBJ databases">
        <title>Genomic Encyclopedia of Type Strains, Phase IV (KMG-V): Genome sequencing to study the core and pangenomes of soil and plant-associated prokaryotes.</title>
        <authorList>
            <person name="Whitman W."/>
        </authorList>
    </citation>
    <scope>NUCLEOTIDE SEQUENCE [LARGE SCALE GENOMIC DNA]</scope>
    <source>
        <strain evidence="3 4">9A</strain>
    </source>
</reference>
<dbReference type="InterPro" id="IPR011008">
    <property type="entry name" value="Dimeric_a/b-barrel"/>
</dbReference>
<dbReference type="InterPro" id="IPR012577">
    <property type="entry name" value="NIPSNAP"/>
</dbReference>
<dbReference type="EMBL" id="JABSNP010000011">
    <property type="protein sequence ID" value="NRT19705.1"/>
    <property type="molecule type" value="Genomic_DNA"/>
</dbReference>
<dbReference type="SUPFAM" id="SSF54909">
    <property type="entry name" value="Dimeric alpha+beta barrel"/>
    <property type="match status" value="1"/>
</dbReference>
<organism evidence="3 4">
    <name type="scientific">Hymenobacter caeli</name>
    <dbReference type="NCBI Taxonomy" id="2735894"/>
    <lineage>
        <taxon>Bacteria</taxon>
        <taxon>Pseudomonadati</taxon>
        <taxon>Bacteroidota</taxon>
        <taxon>Cytophagia</taxon>
        <taxon>Cytophagales</taxon>
        <taxon>Hymenobacteraceae</taxon>
        <taxon>Hymenobacter</taxon>
    </lineage>
</organism>
<evidence type="ECO:0000259" key="2">
    <source>
        <dbReference type="Pfam" id="PF07978"/>
    </source>
</evidence>
<gene>
    <name evidence="3" type="ORF">HNP98_002539</name>
</gene>
<dbReference type="Gene3D" id="3.30.70.100">
    <property type="match status" value="2"/>
</dbReference>
<dbReference type="Proteomes" id="UP000779507">
    <property type="component" value="Unassembled WGS sequence"/>
</dbReference>
<dbReference type="RefSeq" id="WP_173810423.1">
    <property type="nucleotide sequence ID" value="NZ_JABSNP010000011.1"/>
</dbReference>